<comment type="caution">
    <text evidence="1">The sequence shown here is derived from an EMBL/GenBank/DDBJ whole genome shotgun (WGS) entry which is preliminary data.</text>
</comment>
<evidence type="ECO:0000313" key="2">
    <source>
        <dbReference type="Proteomes" id="UP000823613"/>
    </source>
</evidence>
<organism evidence="1 2">
    <name type="scientific">Candidatus Onthovivens merdipullorum</name>
    <dbReference type="NCBI Taxonomy" id="2840889"/>
    <lineage>
        <taxon>Bacteria</taxon>
        <taxon>Bacillati</taxon>
        <taxon>Bacillota</taxon>
        <taxon>Bacilli</taxon>
        <taxon>Bacillales</taxon>
        <taxon>Candidatus Onthovivens</taxon>
    </lineage>
</organism>
<gene>
    <name evidence="1" type="ORF">IAC58_00505</name>
</gene>
<name>A0A9D9DH52_9BACL</name>
<reference evidence="1" key="2">
    <citation type="journal article" date="2021" name="PeerJ">
        <title>Extensive microbial diversity within the chicken gut microbiome revealed by metagenomics and culture.</title>
        <authorList>
            <person name="Gilroy R."/>
            <person name="Ravi A."/>
            <person name="Getino M."/>
            <person name="Pursley I."/>
            <person name="Horton D.L."/>
            <person name="Alikhan N.F."/>
            <person name="Baker D."/>
            <person name="Gharbi K."/>
            <person name="Hall N."/>
            <person name="Watson M."/>
            <person name="Adriaenssens E.M."/>
            <person name="Foster-Nyarko E."/>
            <person name="Jarju S."/>
            <person name="Secka A."/>
            <person name="Antonio M."/>
            <person name="Oren A."/>
            <person name="Chaudhuri R.R."/>
            <person name="La Ragione R."/>
            <person name="Hildebrand F."/>
            <person name="Pallen M.J."/>
        </authorList>
    </citation>
    <scope>NUCLEOTIDE SEQUENCE</scope>
    <source>
        <strain evidence="1">11159</strain>
    </source>
</reference>
<reference evidence="1" key="1">
    <citation type="submission" date="2020-10" db="EMBL/GenBank/DDBJ databases">
        <authorList>
            <person name="Gilroy R."/>
        </authorList>
    </citation>
    <scope>NUCLEOTIDE SEQUENCE</scope>
    <source>
        <strain evidence="1">11159</strain>
    </source>
</reference>
<proteinExistence type="predicted"/>
<accession>A0A9D9DH52</accession>
<sequence>MYGTPNMAMFANVLGVKVDVYEFQRNFEPEKLNRMTSIVFEAGGFLHNLVYTTNISHKKSLKTEDLIMETIF</sequence>
<dbReference type="AlphaFoldDB" id="A0A9D9DH52"/>
<dbReference type="Proteomes" id="UP000823613">
    <property type="component" value="Unassembled WGS sequence"/>
</dbReference>
<dbReference type="EMBL" id="JADIMY010000010">
    <property type="protein sequence ID" value="MBO8427031.1"/>
    <property type="molecule type" value="Genomic_DNA"/>
</dbReference>
<evidence type="ECO:0000313" key="1">
    <source>
        <dbReference type="EMBL" id="MBO8427031.1"/>
    </source>
</evidence>
<protein>
    <submittedName>
        <fullName evidence="1">Uncharacterized protein</fullName>
    </submittedName>
</protein>